<dbReference type="Proteomes" id="UP001153269">
    <property type="component" value="Unassembled WGS sequence"/>
</dbReference>
<evidence type="ECO:0000313" key="2">
    <source>
        <dbReference type="EMBL" id="CAB1460407.1"/>
    </source>
</evidence>
<feature type="region of interest" description="Disordered" evidence="1">
    <location>
        <begin position="1"/>
        <end position="30"/>
    </location>
</feature>
<keyword evidence="3" id="KW-1185">Reference proteome</keyword>
<gene>
    <name evidence="2" type="ORF">PLEPLA_LOCUS48258</name>
</gene>
<proteinExistence type="predicted"/>
<feature type="compositionally biased region" description="Basic and acidic residues" evidence="1">
    <location>
        <begin position="90"/>
        <end position="108"/>
    </location>
</feature>
<feature type="region of interest" description="Disordered" evidence="1">
    <location>
        <begin position="52"/>
        <end position="112"/>
    </location>
</feature>
<dbReference type="EMBL" id="CADEAL010004476">
    <property type="protein sequence ID" value="CAB1460407.1"/>
    <property type="molecule type" value="Genomic_DNA"/>
</dbReference>
<feature type="compositionally biased region" description="Low complexity" evidence="1">
    <location>
        <begin position="1"/>
        <end position="26"/>
    </location>
</feature>
<comment type="caution">
    <text evidence="2">The sequence shown here is derived from an EMBL/GenBank/DDBJ whole genome shotgun (WGS) entry which is preliminary data.</text>
</comment>
<reference evidence="2" key="1">
    <citation type="submission" date="2020-03" db="EMBL/GenBank/DDBJ databases">
        <authorList>
            <person name="Weist P."/>
        </authorList>
    </citation>
    <scope>NUCLEOTIDE SEQUENCE</scope>
</reference>
<sequence>MPFSSITHSPASTSHHSSHLTGTRGSVPGPKVLLALAVTRPRLVRESNEMLSDLAPLEMSAPEPADARPSGAASARTPLRLAQLLPVGSREGDTSARPDRTSSRDEPGTRIVPHIFCPTSHACFSLFG</sequence>
<evidence type="ECO:0000256" key="1">
    <source>
        <dbReference type="SAM" id="MobiDB-lite"/>
    </source>
</evidence>
<evidence type="ECO:0000313" key="3">
    <source>
        <dbReference type="Proteomes" id="UP001153269"/>
    </source>
</evidence>
<dbReference type="AlphaFoldDB" id="A0A9N7W3P9"/>
<accession>A0A9N7W3P9</accession>
<name>A0A9N7W3P9_PLEPL</name>
<protein>
    <submittedName>
        <fullName evidence="2">Uncharacterized protein</fullName>
    </submittedName>
</protein>
<organism evidence="2 3">
    <name type="scientific">Pleuronectes platessa</name>
    <name type="common">European plaice</name>
    <dbReference type="NCBI Taxonomy" id="8262"/>
    <lineage>
        <taxon>Eukaryota</taxon>
        <taxon>Metazoa</taxon>
        <taxon>Chordata</taxon>
        <taxon>Craniata</taxon>
        <taxon>Vertebrata</taxon>
        <taxon>Euteleostomi</taxon>
        <taxon>Actinopterygii</taxon>
        <taxon>Neopterygii</taxon>
        <taxon>Teleostei</taxon>
        <taxon>Neoteleostei</taxon>
        <taxon>Acanthomorphata</taxon>
        <taxon>Carangaria</taxon>
        <taxon>Pleuronectiformes</taxon>
        <taxon>Pleuronectoidei</taxon>
        <taxon>Pleuronectidae</taxon>
        <taxon>Pleuronectes</taxon>
    </lineage>
</organism>